<accession>A0A3B7N8P9</accession>
<keyword evidence="4" id="KW-1185">Reference proteome</keyword>
<evidence type="ECO:0000313" key="4">
    <source>
        <dbReference type="Proteomes" id="UP000263900"/>
    </source>
</evidence>
<gene>
    <name evidence="3" type="ORF">D3H65_31290</name>
</gene>
<name>A0A3B7N8P9_9BACT</name>
<evidence type="ECO:0000256" key="1">
    <source>
        <dbReference type="SAM" id="Coils"/>
    </source>
</evidence>
<proteinExistence type="predicted"/>
<keyword evidence="2" id="KW-0472">Membrane</keyword>
<keyword evidence="1" id="KW-0175">Coiled coil</keyword>
<evidence type="ECO:0000256" key="2">
    <source>
        <dbReference type="SAM" id="Phobius"/>
    </source>
</evidence>
<dbReference type="RefSeq" id="WP_119054084.1">
    <property type="nucleotide sequence ID" value="NZ_CP032157.1"/>
</dbReference>
<protein>
    <submittedName>
        <fullName evidence="3">Uncharacterized protein</fullName>
    </submittedName>
</protein>
<feature type="transmembrane region" description="Helical" evidence="2">
    <location>
        <begin position="55"/>
        <end position="77"/>
    </location>
</feature>
<keyword evidence="2" id="KW-0812">Transmembrane</keyword>
<dbReference type="AlphaFoldDB" id="A0A3B7N8P9"/>
<feature type="coiled-coil region" evidence="1">
    <location>
        <begin position="76"/>
        <end position="117"/>
    </location>
</feature>
<organism evidence="3 4">
    <name type="scientific">Paraflavitalea soli</name>
    <dbReference type="NCBI Taxonomy" id="2315862"/>
    <lineage>
        <taxon>Bacteria</taxon>
        <taxon>Pseudomonadati</taxon>
        <taxon>Bacteroidota</taxon>
        <taxon>Chitinophagia</taxon>
        <taxon>Chitinophagales</taxon>
        <taxon>Chitinophagaceae</taxon>
        <taxon>Paraflavitalea</taxon>
    </lineage>
</organism>
<keyword evidence="2" id="KW-1133">Transmembrane helix</keyword>
<dbReference type="KEGG" id="pseg:D3H65_31290"/>
<feature type="transmembrane region" description="Helical" evidence="2">
    <location>
        <begin position="21"/>
        <end position="43"/>
    </location>
</feature>
<dbReference type="EMBL" id="CP032157">
    <property type="protein sequence ID" value="AXY78211.1"/>
    <property type="molecule type" value="Genomic_DNA"/>
</dbReference>
<evidence type="ECO:0000313" key="3">
    <source>
        <dbReference type="EMBL" id="AXY78211.1"/>
    </source>
</evidence>
<sequence>MGLSINNRQDVTSSIKRSIKWIIVFLAIVIVVSIVGIIVLNAVYSLDANSFAKEIAIVLLQLIAVGVVGSVSSLLLAQYSAGQAALQAKKQQEEEELRLQRERARAVEAAREKEERLQAEKAIDLQRIDIKNKNDLKKDIVKRLGQIYHDVKGVRRMLRAKVLSVPYDDKNISTANVYLKPYAQYMETFNDLQLDLEGIKDEIRYGTIHMALFSSNEEIYKSLKLMEEYLSAVFNEYETCKSKFNEKAYAPYTEFTRLQDLLSSAGKDSQTAFRKHFINEYKGTIARMLGDLVNLEAA</sequence>
<dbReference type="Proteomes" id="UP000263900">
    <property type="component" value="Chromosome"/>
</dbReference>
<reference evidence="3 4" key="1">
    <citation type="submission" date="2018-09" db="EMBL/GenBank/DDBJ databases">
        <title>Genome sequencing of strain 6GH32-13.</title>
        <authorList>
            <person name="Weon H.-Y."/>
            <person name="Heo J."/>
            <person name="Kwon S.-W."/>
        </authorList>
    </citation>
    <scope>NUCLEOTIDE SEQUENCE [LARGE SCALE GENOMIC DNA]</scope>
    <source>
        <strain evidence="3 4">5GH32-13</strain>
    </source>
</reference>